<gene>
    <name evidence="3" type="ORF">LKD48_14105</name>
</gene>
<dbReference type="SUPFAM" id="SSF47413">
    <property type="entry name" value="lambda repressor-like DNA-binding domains"/>
    <property type="match status" value="1"/>
</dbReference>
<comment type="caution">
    <text evidence="3">The sequence shown here is derived from an EMBL/GenBank/DDBJ whole genome shotgun (WGS) entry which is preliminary data.</text>
</comment>
<dbReference type="Proteomes" id="UP001198200">
    <property type="component" value="Unassembled WGS sequence"/>
</dbReference>
<dbReference type="RefSeq" id="WP_308732343.1">
    <property type="nucleotide sequence ID" value="NZ_JAJEQN010000047.1"/>
</dbReference>
<dbReference type="PROSITE" id="PS50943">
    <property type="entry name" value="HTH_CROC1"/>
    <property type="match status" value="1"/>
</dbReference>
<feature type="domain" description="HTH cro/C1-type" evidence="2">
    <location>
        <begin position="15"/>
        <end position="70"/>
    </location>
</feature>
<evidence type="ECO:0000259" key="2">
    <source>
        <dbReference type="PROSITE" id="PS50943"/>
    </source>
</evidence>
<sequence>MINVHSEEYILGKNIRNCRMKKKWTQKQLAIAVDVDRADISRYENGTKGAMNFKKLKNFAEALDVTIDDLLDKENLKRGASIQKKYDQLNPVHQNIINETIDAYLCKENKGTIIS</sequence>
<evidence type="ECO:0000256" key="1">
    <source>
        <dbReference type="ARBA" id="ARBA00023125"/>
    </source>
</evidence>
<dbReference type="AlphaFoldDB" id="A0AAE3E6J7"/>
<dbReference type="GO" id="GO:0003677">
    <property type="term" value="F:DNA binding"/>
    <property type="evidence" value="ECO:0007669"/>
    <property type="project" value="UniProtKB-KW"/>
</dbReference>
<evidence type="ECO:0000313" key="3">
    <source>
        <dbReference type="EMBL" id="MCC2222740.1"/>
    </source>
</evidence>
<dbReference type="PANTHER" id="PTHR46558">
    <property type="entry name" value="TRACRIPTIONAL REGULATORY PROTEIN-RELATED-RELATED"/>
    <property type="match status" value="1"/>
</dbReference>
<dbReference type="CDD" id="cd00093">
    <property type="entry name" value="HTH_XRE"/>
    <property type="match status" value="1"/>
</dbReference>
<keyword evidence="4" id="KW-1185">Reference proteome</keyword>
<name>A0AAE3E6J7_9FIRM</name>
<dbReference type="InterPro" id="IPR001387">
    <property type="entry name" value="Cro/C1-type_HTH"/>
</dbReference>
<evidence type="ECO:0000313" key="4">
    <source>
        <dbReference type="Proteomes" id="UP001198200"/>
    </source>
</evidence>
<proteinExistence type="predicted"/>
<keyword evidence="1" id="KW-0238">DNA-binding</keyword>
<reference evidence="3 4" key="1">
    <citation type="submission" date="2021-10" db="EMBL/GenBank/DDBJ databases">
        <title>Anaerobic single-cell dispensing facilitates the cultivation of human gut bacteria.</title>
        <authorList>
            <person name="Afrizal A."/>
        </authorList>
    </citation>
    <scope>NUCLEOTIDE SEQUENCE [LARGE SCALE GENOMIC DNA]</scope>
    <source>
        <strain evidence="3 4">CLA-AA-H224</strain>
    </source>
</reference>
<dbReference type="PANTHER" id="PTHR46558:SF11">
    <property type="entry name" value="HTH-TYPE TRANSCRIPTIONAL REGULATOR XRE"/>
    <property type="match status" value="1"/>
</dbReference>
<dbReference type="EMBL" id="JAJEQN010000047">
    <property type="protein sequence ID" value="MCC2222740.1"/>
    <property type="molecule type" value="Genomic_DNA"/>
</dbReference>
<dbReference type="Pfam" id="PF01381">
    <property type="entry name" value="HTH_3"/>
    <property type="match status" value="1"/>
</dbReference>
<dbReference type="Gene3D" id="1.10.260.40">
    <property type="entry name" value="lambda repressor-like DNA-binding domains"/>
    <property type="match status" value="1"/>
</dbReference>
<dbReference type="SMART" id="SM00530">
    <property type="entry name" value="HTH_XRE"/>
    <property type="match status" value="1"/>
</dbReference>
<protein>
    <submittedName>
        <fullName evidence="3">Helix-turn-helix domain-containing protein</fullName>
    </submittedName>
</protein>
<organism evidence="3 4">
    <name type="scientific">Anthropogastromicrobium aceti</name>
    <dbReference type="NCBI Taxonomy" id="2981768"/>
    <lineage>
        <taxon>Bacteria</taxon>
        <taxon>Bacillati</taxon>
        <taxon>Bacillota</taxon>
        <taxon>Clostridia</taxon>
        <taxon>Lachnospirales</taxon>
        <taxon>Lachnospiraceae</taxon>
        <taxon>Anthropogastromicrobium</taxon>
    </lineage>
</organism>
<dbReference type="InterPro" id="IPR010982">
    <property type="entry name" value="Lambda_DNA-bd_dom_sf"/>
</dbReference>
<accession>A0AAE3E6J7</accession>